<gene>
    <name evidence="2" type="ORF">ALC60_01796</name>
</gene>
<evidence type="ECO:0000313" key="3">
    <source>
        <dbReference type="Proteomes" id="UP000075809"/>
    </source>
</evidence>
<sequence length="460" mass="51090">MERYLKDEPKLQSYKKLPTELDTAPWNLFRAPSISWTTSTGTSAQFDPPIKMEDYADIYKPLVYLLSNFHRENISLSVTTSSDERDPLCLDDIKFSPGDHNDSGRDRDLLDRHLDSLSMSSASSACSALSWDSSPSLSCTALILKKEPSEDLEEDEEHEEIEEEEDSGCESEGQILTPPSSPGSGQGHSNSSHSSSGSSMLDVHNLNLHGTGGRSAIVRVTTGNAQGVARLISVTANGFPAVAGTQHAHAGTTATTTTVANRHHARSNEHSPPDTKRRIHKCQFPGCKKGDPPVGGTAVPDDGLPRHVRRLAVGRLSRDIYGEKGVKAHCALEFLSEWVLSRCGGERKEGRKDRKREISNYRDFPFWNSIPNVIVLASRAADRTLILRRCEIASPGTLNSPSLHSGKWIVNIYEKERFYPFFEFTRQSHDFVQEMKHLAFFGLKEKNIYSEQKPLLICNV</sequence>
<accession>A0A151XG03</accession>
<evidence type="ECO:0000313" key="2">
    <source>
        <dbReference type="EMBL" id="KYQ59210.1"/>
    </source>
</evidence>
<keyword evidence="3" id="KW-1185">Reference proteome</keyword>
<feature type="compositionally biased region" description="Low complexity" evidence="1">
    <location>
        <begin position="187"/>
        <end position="199"/>
    </location>
</feature>
<dbReference type="Proteomes" id="UP000075809">
    <property type="component" value="Unassembled WGS sequence"/>
</dbReference>
<dbReference type="AlphaFoldDB" id="A0A151XG03"/>
<feature type="compositionally biased region" description="Basic and acidic residues" evidence="1">
    <location>
        <begin position="266"/>
        <end position="276"/>
    </location>
</feature>
<name>A0A151XG03_9HYME</name>
<dbReference type="EMBL" id="KQ982182">
    <property type="protein sequence ID" value="KYQ59210.1"/>
    <property type="molecule type" value="Genomic_DNA"/>
</dbReference>
<feature type="compositionally biased region" description="Acidic residues" evidence="1">
    <location>
        <begin position="150"/>
        <end position="169"/>
    </location>
</feature>
<protein>
    <submittedName>
        <fullName evidence="2">Uncharacterized protein</fullName>
    </submittedName>
</protein>
<reference evidence="2 3" key="1">
    <citation type="submission" date="2015-09" db="EMBL/GenBank/DDBJ databases">
        <title>Trachymyrmex zeteki WGS genome.</title>
        <authorList>
            <person name="Nygaard S."/>
            <person name="Hu H."/>
            <person name="Boomsma J."/>
            <person name="Zhang G."/>
        </authorList>
    </citation>
    <scope>NUCLEOTIDE SEQUENCE [LARGE SCALE GENOMIC DNA]</scope>
    <source>
        <strain evidence="2">Tzet28-1</strain>
        <tissue evidence="2">Whole body</tissue>
    </source>
</reference>
<feature type="region of interest" description="Disordered" evidence="1">
    <location>
        <begin position="147"/>
        <end position="207"/>
    </location>
</feature>
<dbReference type="STRING" id="64791.A0A151XG03"/>
<feature type="region of interest" description="Disordered" evidence="1">
    <location>
        <begin position="258"/>
        <end position="277"/>
    </location>
</feature>
<organism evidence="2 3">
    <name type="scientific">Mycetomoellerius zeteki</name>
    <dbReference type="NCBI Taxonomy" id="64791"/>
    <lineage>
        <taxon>Eukaryota</taxon>
        <taxon>Metazoa</taxon>
        <taxon>Ecdysozoa</taxon>
        <taxon>Arthropoda</taxon>
        <taxon>Hexapoda</taxon>
        <taxon>Insecta</taxon>
        <taxon>Pterygota</taxon>
        <taxon>Neoptera</taxon>
        <taxon>Endopterygota</taxon>
        <taxon>Hymenoptera</taxon>
        <taxon>Apocrita</taxon>
        <taxon>Aculeata</taxon>
        <taxon>Formicoidea</taxon>
        <taxon>Formicidae</taxon>
        <taxon>Myrmicinae</taxon>
        <taxon>Mycetomoellerius</taxon>
    </lineage>
</organism>
<evidence type="ECO:0000256" key="1">
    <source>
        <dbReference type="SAM" id="MobiDB-lite"/>
    </source>
</evidence>
<proteinExistence type="predicted"/>